<evidence type="ECO:0000313" key="2">
    <source>
        <dbReference type="Proteomes" id="UP000478463"/>
    </source>
</evidence>
<gene>
    <name evidence="1" type="ORF">GS424_011100</name>
</gene>
<dbReference type="Pfam" id="PF13376">
    <property type="entry name" value="OmdA"/>
    <property type="match status" value="1"/>
</dbReference>
<accession>A0A6L7IWX6</accession>
<dbReference type="AlphaFoldDB" id="A0A6L7IWX6"/>
<proteinExistence type="predicted"/>
<dbReference type="KEGG" id="egd:GS424_011100"/>
<dbReference type="Proteomes" id="UP000478463">
    <property type="component" value="Chromosome"/>
</dbReference>
<organism evidence="1 2">
    <name type="scientific">Eggerthella guodeyinii</name>
    <dbReference type="NCBI Taxonomy" id="2690837"/>
    <lineage>
        <taxon>Bacteria</taxon>
        <taxon>Bacillati</taxon>
        <taxon>Actinomycetota</taxon>
        <taxon>Coriobacteriia</taxon>
        <taxon>Eggerthellales</taxon>
        <taxon>Eggerthellaceae</taxon>
        <taxon>Eggerthella</taxon>
    </lineage>
</organism>
<dbReference type="RefSeq" id="WP_160943373.1">
    <property type="nucleotide sequence ID" value="NZ_CP063310.1"/>
</dbReference>
<reference evidence="1 2" key="1">
    <citation type="submission" date="2020-10" db="EMBL/GenBank/DDBJ databases">
        <title>Eggerthella sp. nov., isolated from human feces.</title>
        <authorList>
            <person name="Yajun G."/>
        </authorList>
    </citation>
    <scope>NUCLEOTIDE SEQUENCE [LARGE SCALE GENOMIC DNA]</scope>
    <source>
        <strain evidence="1 2">HF-1101</strain>
    </source>
</reference>
<dbReference type="EMBL" id="CP063310">
    <property type="protein sequence ID" value="QOS67084.1"/>
    <property type="molecule type" value="Genomic_DNA"/>
</dbReference>
<name>A0A6L7IWX6_9ACTN</name>
<evidence type="ECO:0000313" key="1">
    <source>
        <dbReference type="EMBL" id="QOS67084.1"/>
    </source>
</evidence>
<protein>
    <submittedName>
        <fullName evidence="1">YdeI/OmpD-associated family protein</fullName>
    </submittedName>
</protein>
<sequence length="186" mass="20733">MDEPLIFADRAAFRAWLDEFGETSAGVWLLFGKKGGPVTLKAAEALEEALCFGWIDGQMQSIDAAAYRKYFARRTPQSAWSDKNKALAERLEAQGLMTERGRERIAAAKRDGRWDARKAPGITEEQLAELVGLLEGHEPACSNFKAMSPSVRTTYAKAYFGAKTDAGRASRLAWMLDRLERNLKPM</sequence>